<keyword evidence="3" id="KW-0560">Oxidoreductase</keyword>
<evidence type="ECO:0000259" key="4">
    <source>
        <dbReference type="Pfam" id="PF03807"/>
    </source>
</evidence>
<dbReference type="Pfam" id="PF14748">
    <property type="entry name" value="P5CR_dimer"/>
    <property type="match status" value="1"/>
</dbReference>
<comment type="similarity">
    <text evidence="1">Belongs to the pyrroline-5-carboxylate reductase family.</text>
</comment>
<dbReference type="AlphaFoldDB" id="A0A382NTM8"/>
<dbReference type="Pfam" id="PF03807">
    <property type="entry name" value="F420_oxidored"/>
    <property type="match status" value="1"/>
</dbReference>
<dbReference type="PIRSF" id="PIRSF000193">
    <property type="entry name" value="Pyrrol-5-carb_rd"/>
    <property type="match status" value="1"/>
</dbReference>
<evidence type="ECO:0000259" key="5">
    <source>
        <dbReference type="Pfam" id="PF14748"/>
    </source>
</evidence>
<protein>
    <recommendedName>
        <fullName evidence="7">Pyrroline-5-carboxylate reductase catalytic N-terminal domain-containing protein</fullName>
    </recommendedName>
</protein>
<dbReference type="InterPro" id="IPR008927">
    <property type="entry name" value="6-PGluconate_DH-like_C_sf"/>
</dbReference>
<feature type="domain" description="Pyrroline-5-carboxylate reductase dimerisation" evidence="5">
    <location>
        <begin position="161"/>
        <end position="262"/>
    </location>
</feature>
<dbReference type="GO" id="GO:0004735">
    <property type="term" value="F:pyrroline-5-carboxylate reductase activity"/>
    <property type="evidence" value="ECO:0007669"/>
    <property type="project" value="InterPro"/>
</dbReference>
<feature type="domain" description="Pyrroline-5-carboxylate reductase catalytic N-terminal" evidence="4">
    <location>
        <begin position="4"/>
        <end position="97"/>
    </location>
</feature>
<name>A0A382NTM8_9ZZZZ</name>
<dbReference type="Gene3D" id="1.10.3730.10">
    <property type="entry name" value="ProC C-terminal domain-like"/>
    <property type="match status" value="1"/>
</dbReference>
<evidence type="ECO:0000256" key="2">
    <source>
        <dbReference type="ARBA" id="ARBA00022857"/>
    </source>
</evidence>
<dbReference type="InterPro" id="IPR028939">
    <property type="entry name" value="P5C_Rdtase_cat_N"/>
</dbReference>
<organism evidence="6">
    <name type="scientific">marine metagenome</name>
    <dbReference type="NCBI Taxonomy" id="408172"/>
    <lineage>
        <taxon>unclassified sequences</taxon>
        <taxon>metagenomes</taxon>
        <taxon>ecological metagenomes</taxon>
    </lineage>
</organism>
<dbReference type="Gene3D" id="3.40.50.720">
    <property type="entry name" value="NAD(P)-binding Rossmann-like Domain"/>
    <property type="match status" value="1"/>
</dbReference>
<evidence type="ECO:0008006" key="7">
    <source>
        <dbReference type="Google" id="ProtNLM"/>
    </source>
</evidence>
<evidence type="ECO:0000256" key="3">
    <source>
        <dbReference type="ARBA" id="ARBA00023002"/>
    </source>
</evidence>
<dbReference type="NCBIfam" id="TIGR00112">
    <property type="entry name" value="proC"/>
    <property type="match status" value="1"/>
</dbReference>
<gene>
    <name evidence="6" type="ORF">METZ01_LOCUS317373</name>
</gene>
<dbReference type="InterPro" id="IPR029036">
    <property type="entry name" value="P5CR_dimer"/>
</dbReference>
<keyword evidence="2" id="KW-0521">NADP</keyword>
<proteinExistence type="inferred from homology"/>
<evidence type="ECO:0000313" key="6">
    <source>
        <dbReference type="EMBL" id="SVC64519.1"/>
    </source>
</evidence>
<dbReference type="PANTHER" id="PTHR11645:SF0">
    <property type="entry name" value="PYRROLINE-5-CARBOXYLATE REDUCTASE 3"/>
    <property type="match status" value="1"/>
</dbReference>
<evidence type="ECO:0000256" key="1">
    <source>
        <dbReference type="ARBA" id="ARBA00005525"/>
    </source>
</evidence>
<reference evidence="6" key="1">
    <citation type="submission" date="2018-05" db="EMBL/GenBank/DDBJ databases">
        <authorList>
            <person name="Lanie J.A."/>
            <person name="Ng W.-L."/>
            <person name="Kazmierczak K.M."/>
            <person name="Andrzejewski T.M."/>
            <person name="Davidsen T.M."/>
            <person name="Wayne K.J."/>
            <person name="Tettelin H."/>
            <person name="Glass J.I."/>
            <person name="Rusch D."/>
            <person name="Podicherti R."/>
            <person name="Tsui H.-C.T."/>
            <person name="Winkler M.E."/>
        </authorList>
    </citation>
    <scope>NUCLEOTIDE SEQUENCE</scope>
</reference>
<dbReference type="InterPro" id="IPR036291">
    <property type="entry name" value="NAD(P)-bd_dom_sf"/>
</dbReference>
<dbReference type="EMBL" id="UINC01102696">
    <property type="protein sequence ID" value="SVC64519.1"/>
    <property type="molecule type" value="Genomic_DNA"/>
</dbReference>
<sequence>MNSKIAIIGAGNLGKAIAKGLVKSGKYLPENITLTRRTLSELSPYKNNGFSITDNNLSAVKANEMIVVSVGPQDAERVLDSFKANLNPDKHILISTITGVSIQKIQSVVGLQLPIVRIMPNTAVAICESMTCIAATDEHSKSLTVVKKLFDQLGQTLIVKESLIAPATALCGSGLAFFLRAVRAASQGGTEIGFHAEEAILLAAQTARGAASLTINSNMHPESEIDKVTTPKGITISGLNEMEHQGFSSAMIRAIVKSSNKINDIAKE</sequence>
<dbReference type="SUPFAM" id="SSF51735">
    <property type="entry name" value="NAD(P)-binding Rossmann-fold domains"/>
    <property type="match status" value="1"/>
</dbReference>
<dbReference type="FunFam" id="1.10.3730.10:FF:000001">
    <property type="entry name" value="Pyrroline-5-carboxylate reductase"/>
    <property type="match status" value="1"/>
</dbReference>
<dbReference type="InterPro" id="IPR000304">
    <property type="entry name" value="Pyrroline-COOH_reductase"/>
</dbReference>
<dbReference type="PANTHER" id="PTHR11645">
    <property type="entry name" value="PYRROLINE-5-CARBOXYLATE REDUCTASE"/>
    <property type="match status" value="1"/>
</dbReference>
<accession>A0A382NTM8</accession>
<dbReference type="SUPFAM" id="SSF48179">
    <property type="entry name" value="6-phosphogluconate dehydrogenase C-terminal domain-like"/>
    <property type="match status" value="1"/>
</dbReference>
<dbReference type="HAMAP" id="MF_01925">
    <property type="entry name" value="P5C_reductase"/>
    <property type="match status" value="1"/>
</dbReference>
<dbReference type="GO" id="GO:0055129">
    <property type="term" value="P:L-proline biosynthetic process"/>
    <property type="evidence" value="ECO:0007669"/>
    <property type="project" value="TreeGrafter"/>
</dbReference>